<dbReference type="SUPFAM" id="SSF88697">
    <property type="entry name" value="PUA domain-like"/>
    <property type="match status" value="1"/>
</dbReference>
<dbReference type="Pfam" id="PF14306">
    <property type="entry name" value="PUA_2"/>
    <property type="match status" value="1"/>
</dbReference>
<organism evidence="2">
    <name type="scientific">marine metagenome</name>
    <dbReference type="NCBI Taxonomy" id="408172"/>
    <lineage>
        <taxon>unclassified sequences</taxon>
        <taxon>metagenomes</taxon>
        <taxon>ecological metagenomes</taxon>
    </lineage>
</organism>
<dbReference type="PANTHER" id="PTHR43509:SF1">
    <property type="entry name" value="SULFATE ADENYLYLTRANSFERASE"/>
    <property type="match status" value="1"/>
</dbReference>
<dbReference type="EMBL" id="UINC01223337">
    <property type="protein sequence ID" value="SVE52490.1"/>
    <property type="molecule type" value="Genomic_DNA"/>
</dbReference>
<protein>
    <recommendedName>
        <fullName evidence="1">ATP-sulfurylase PUA-like domain-containing protein</fullName>
    </recommendedName>
</protein>
<dbReference type="AlphaFoldDB" id="A0A383E7U8"/>
<feature type="non-terminal residue" evidence="2">
    <location>
        <position position="78"/>
    </location>
</feature>
<accession>A0A383E7U8</accession>
<dbReference type="PANTHER" id="PTHR43509">
    <property type="match status" value="1"/>
</dbReference>
<dbReference type="InterPro" id="IPR015947">
    <property type="entry name" value="PUA-like_sf"/>
</dbReference>
<sequence length="78" mass="8742">MNSNEYRSVVDKCELTNGETWPIPITLDIPSNQLDAVRKSESICLSNSKRLHVASLEVEDVYKVDLDQDIGKVFGTTD</sequence>
<evidence type="ECO:0000313" key="2">
    <source>
        <dbReference type="EMBL" id="SVE52490.1"/>
    </source>
</evidence>
<gene>
    <name evidence="2" type="ORF">METZ01_LOCUS505344</name>
</gene>
<reference evidence="2" key="1">
    <citation type="submission" date="2018-05" db="EMBL/GenBank/DDBJ databases">
        <authorList>
            <person name="Lanie J.A."/>
            <person name="Ng W.-L."/>
            <person name="Kazmierczak K.M."/>
            <person name="Andrzejewski T.M."/>
            <person name="Davidsen T.M."/>
            <person name="Wayne K.J."/>
            <person name="Tettelin H."/>
            <person name="Glass J.I."/>
            <person name="Rusch D."/>
            <person name="Podicherti R."/>
            <person name="Tsui H.-C.T."/>
            <person name="Winkler M.E."/>
        </authorList>
    </citation>
    <scope>NUCLEOTIDE SEQUENCE</scope>
</reference>
<dbReference type="InterPro" id="IPR025980">
    <property type="entry name" value="ATP-Sase_PUA-like_dom"/>
</dbReference>
<name>A0A383E7U8_9ZZZZ</name>
<evidence type="ECO:0000259" key="1">
    <source>
        <dbReference type="Pfam" id="PF14306"/>
    </source>
</evidence>
<dbReference type="Gene3D" id="3.10.400.10">
    <property type="entry name" value="Sulfate adenylyltransferase"/>
    <property type="match status" value="1"/>
</dbReference>
<feature type="domain" description="ATP-sulfurylase PUA-like" evidence="1">
    <location>
        <begin position="1"/>
        <end position="78"/>
    </location>
</feature>
<proteinExistence type="predicted"/>